<keyword evidence="1" id="KW-0812">Transmembrane</keyword>
<accession>A0A502JBU0</accession>
<organism evidence="2 3">
    <name type="scientific">Haemophilus haemolyticus</name>
    <dbReference type="NCBI Taxonomy" id="726"/>
    <lineage>
        <taxon>Bacteria</taxon>
        <taxon>Pseudomonadati</taxon>
        <taxon>Pseudomonadota</taxon>
        <taxon>Gammaproteobacteria</taxon>
        <taxon>Pasteurellales</taxon>
        <taxon>Pasteurellaceae</taxon>
        <taxon>Haemophilus</taxon>
    </lineage>
</organism>
<gene>
    <name evidence="2" type="ORF">EUX55_07525</name>
</gene>
<keyword evidence="1" id="KW-1133">Transmembrane helix</keyword>
<feature type="transmembrane region" description="Helical" evidence="1">
    <location>
        <begin position="67"/>
        <end position="86"/>
    </location>
</feature>
<protein>
    <submittedName>
        <fullName evidence="2">Uncharacterized protein</fullName>
    </submittedName>
</protein>
<evidence type="ECO:0000313" key="3">
    <source>
        <dbReference type="Proteomes" id="UP000317926"/>
    </source>
</evidence>
<dbReference type="RefSeq" id="WP_140520327.1">
    <property type="nucleotide sequence ID" value="NZ_JACBKC010000045.1"/>
</dbReference>
<comment type="caution">
    <text evidence="2">The sequence shown here is derived from an EMBL/GenBank/DDBJ whole genome shotgun (WGS) entry which is preliminary data.</text>
</comment>
<dbReference type="AlphaFoldDB" id="A0A502JBU0"/>
<evidence type="ECO:0000256" key="1">
    <source>
        <dbReference type="SAM" id="Phobius"/>
    </source>
</evidence>
<name>A0A502JBU0_HAEHA</name>
<proteinExistence type="predicted"/>
<reference evidence="2 3" key="1">
    <citation type="submission" date="2019-01" db="EMBL/GenBank/DDBJ databases">
        <title>Comparative genomic analysis identifies haemin-independent Haemophilus haemolyticus: a formal re-classification of Haemophilus intermedius.</title>
        <authorList>
            <person name="Harris T.M."/>
            <person name="Price E.P."/>
            <person name="Sarovich D.S."/>
            <person name="Norskov-Lauritsen N."/>
            <person name="Beissbarth J."/>
            <person name="Chang A.B."/>
            <person name="Smith-Vaughan H.C."/>
        </authorList>
    </citation>
    <scope>NUCLEOTIDE SEQUENCE [LARGE SCALE GENOMIC DNA]</scope>
    <source>
        <strain evidence="2 3">PN24</strain>
    </source>
</reference>
<dbReference type="Proteomes" id="UP000317926">
    <property type="component" value="Unassembled WGS sequence"/>
</dbReference>
<sequence length="132" mass="14662">MISIELNKTNSISCSYSCSHFTKSSLKLGYFLPCPPAKTIFKVRLKIRAVIFVFGCFAGGMKKRVILAFLSFACVILGGYVFARLWGDFRAYFGKYGNIGAVVELEPYKPIIKLYLYPLGTTARGCYGGIVK</sequence>
<keyword evidence="1" id="KW-0472">Membrane</keyword>
<evidence type="ECO:0000313" key="2">
    <source>
        <dbReference type="EMBL" id="TPG96333.1"/>
    </source>
</evidence>
<dbReference type="EMBL" id="SDPK01000045">
    <property type="protein sequence ID" value="TPG96333.1"/>
    <property type="molecule type" value="Genomic_DNA"/>
</dbReference>